<protein>
    <submittedName>
        <fullName evidence="5">Tyrosine-type recombinase/integrase</fullName>
    </submittedName>
</protein>
<comment type="caution">
    <text evidence="5">The sequence shown here is derived from an EMBL/GenBank/DDBJ whole genome shotgun (WGS) entry which is preliminary data.</text>
</comment>
<name>A0A938WUN2_9BACT</name>
<dbReference type="GO" id="GO:0006310">
    <property type="term" value="P:DNA recombination"/>
    <property type="evidence" value="ECO:0007669"/>
    <property type="project" value="UniProtKB-KW"/>
</dbReference>
<dbReference type="GO" id="GO:0015074">
    <property type="term" value="P:DNA integration"/>
    <property type="evidence" value="ECO:0007669"/>
    <property type="project" value="InterPro"/>
</dbReference>
<dbReference type="Gene3D" id="1.10.443.10">
    <property type="entry name" value="Intergrase catalytic core"/>
    <property type="match status" value="1"/>
</dbReference>
<dbReference type="InterPro" id="IPR013762">
    <property type="entry name" value="Integrase-like_cat_sf"/>
</dbReference>
<evidence type="ECO:0000313" key="6">
    <source>
        <dbReference type="Proteomes" id="UP000706891"/>
    </source>
</evidence>
<dbReference type="EMBL" id="JACJJG010000096">
    <property type="protein sequence ID" value="MBM6674568.1"/>
    <property type="molecule type" value="Genomic_DNA"/>
</dbReference>
<gene>
    <name evidence="5" type="ORF">H6A34_11870</name>
</gene>
<dbReference type="InterPro" id="IPR011010">
    <property type="entry name" value="DNA_brk_join_enz"/>
</dbReference>
<dbReference type="PROSITE" id="PS51898">
    <property type="entry name" value="TYR_RECOMBINASE"/>
    <property type="match status" value="1"/>
</dbReference>
<reference evidence="5" key="1">
    <citation type="submission" date="2020-08" db="EMBL/GenBank/DDBJ databases">
        <authorList>
            <person name="Cejkova D."/>
            <person name="Kubasova T."/>
            <person name="Jahodarova E."/>
            <person name="Rychlik I."/>
        </authorList>
    </citation>
    <scope>NUCLEOTIDE SEQUENCE</scope>
    <source>
        <strain evidence="5">An824</strain>
    </source>
</reference>
<dbReference type="Pfam" id="PF00589">
    <property type="entry name" value="Phage_integrase"/>
    <property type="match status" value="1"/>
</dbReference>
<accession>A0A938WUN2</accession>
<sequence length="515" mass="59931">MTPIYAVIRVGRKQYKVPTGCSIKPWQWDEKKQLPRYNIDKEDEANAIKVINTISQFRLSFQKSFLYLCFTTDVPTITLIKRLTMTNKIASQKANAGAKATSLMERAFTIYYIENPDVKETTRKVMRDRLSSYLTFLTETGDTVKRLTQRGINEFRDYLVYQRESGSRRISNAQINNLCNVVARLVKVIATHTEFSHYNINKVEYQPLKEIKPKNEWKKRRPLTEQEITALLTCRTLTPQEQEYRDLFIMECECGCRISDMPKLFNQTAQKHFNTNGKEVISIDTQKEHIRAYILVTDIMKGYITRYADNGFMYAHPDNTRTFTNKYNRIIRNVARKAGLTGVETFKDANGNIKTVRLCDIISSHFARYTFIRKMLQQGYSADELRRLTGHADTTMINEVYNVHNDDDEANAVFRAHDRVSGTTADNTCEQQQSTALTTYLLHCRDILSWLGEPRENYADIRDPRGLARLIATRYEVPLANMGWDVEAIERLYKDDDTEGYKRLKADIKRLRLNL</sequence>
<dbReference type="SUPFAM" id="SSF56349">
    <property type="entry name" value="DNA breaking-rejoining enzymes"/>
    <property type="match status" value="1"/>
</dbReference>
<dbReference type="InterPro" id="IPR050090">
    <property type="entry name" value="Tyrosine_recombinase_XerCD"/>
</dbReference>
<dbReference type="GO" id="GO:0003677">
    <property type="term" value="F:DNA binding"/>
    <property type="evidence" value="ECO:0007669"/>
    <property type="project" value="UniProtKB-KW"/>
</dbReference>
<dbReference type="PANTHER" id="PTHR30349">
    <property type="entry name" value="PHAGE INTEGRASE-RELATED"/>
    <property type="match status" value="1"/>
</dbReference>
<organism evidence="5 6">
    <name type="scientific">Marseilla massiliensis</name>
    <dbReference type="NCBI Taxonomy" id="1841864"/>
    <lineage>
        <taxon>Bacteria</taxon>
        <taxon>Pseudomonadati</taxon>
        <taxon>Bacteroidota</taxon>
        <taxon>Bacteroidia</taxon>
        <taxon>Bacteroidales</taxon>
        <taxon>Prevotellaceae</taxon>
        <taxon>Marseilla</taxon>
    </lineage>
</organism>
<evidence type="ECO:0000256" key="2">
    <source>
        <dbReference type="ARBA" id="ARBA00023125"/>
    </source>
</evidence>
<dbReference type="InterPro" id="IPR035386">
    <property type="entry name" value="Arm-DNA-bind_5"/>
</dbReference>
<feature type="domain" description="Tyr recombinase" evidence="4">
    <location>
        <begin position="218"/>
        <end position="415"/>
    </location>
</feature>
<dbReference type="AlphaFoldDB" id="A0A938WUN2"/>
<evidence type="ECO:0000256" key="3">
    <source>
        <dbReference type="ARBA" id="ARBA00023172"/>
    </source>
</evidence>
<keyword evidence="3" id="KW-0233">DNA recombination</keyword>
<evidence type="ECO:0000313" key="5">
    <source>
        <dbReference type="EMBL" id="MBM6674568.1"/>
    </source>
</evidence>
<dbReference type="Proteomes" id="UP000706891">
    <property type="component" value="Unassembled WGS sequence"/>
</dbReference>
<keyword evidence="6" id="KW-1185">Reference proteome</keyword>
<dbReference type="InterPro" id="IPR002104">
    <property type="entry name" value="Integrase_catalytic"/>
</dbReference>
<dbReference type="Pfam" id="PF17293">
    <property type="entry name" value="Arm-DNA-bind_5"/>
    <property type="match status" value="1"/>
</dbReference>
<proteinExistence type="inferred from homology"/>
<evidence type="ECO:0000259" key="4">
    <source>
        <dbReference type="PROSITE" id="PS51898"/>
    </source>
</evidence>
<evidence type="ECO:0000256" key="1">
    <source>
        <dbReference type="ARBA" id="ARBA00008857"/>
    </source>
</evidence>
<keyword evidence="2" id="KW-0238">DNA-binding</keyword>
<comment type="similarity">
    <text evidence="1">Belongs to the 'phage' integrase family.</text>
</comment>
<reference evidence="5" key="2">
    <citation type="journal article" date="2021" name="Sci. Rep.">
        <title>The distribution of antibiotic resistance genes in chicken gut microbiota commensals.</title>
        <authorList>
            <person name="Juricova H."/>
            <person name="Matiasovicova J."/>
            <person name="Kubasova T."/>
            <person name="Cejkova D."/>
            <person name="Rychlik I."/>
        </authorList>
    </citation>
    <scope>NUCLEOTIDE SEQUENCE</scope>
    <source>
        <strain evidence="5">An824</strain>
    </source>
</reference>
<dbReference type="PANTHER" id="PTHR30349:SF41">
    <property type="entry name" value="INTEGRASE_RECOMBINASE PROTEIN MJ0367-RELATED"/>
    <property type="match status" value="1"/>
</dbReference>